<accession>A0A3L8DHU8</accession>
<dbReference type="AlphaFoldDB" id="A0A3L8DHU8"/>
<feature type="coiled-coil region" evidence="1">
    <location>
        <begin position="80"/>
        <end position="178"/>
    </location>
</feature>
<organism evidence="2 3">
    <name type="scientific">Ooceraea biroi</name>
    <name type="common">Clonal raider ant</name>
    <name type="synonym">Cerapachys biroi</name>
    <dbReference type="NCBI Taxonomy" id="2015173"/>
    <lineage>
        <taxon>Eukaryota</taxon>
        <taxon>Metazoa</taxon>
        <taxon>Ecdysozoa</taxon>
        <taxon>Arthropoda</taxon>
        <taxon>Hexapoda</taxon>
        <taxon>Insecta</taxon>
        <taxon>Pterygota</taxon>
        <taxon>Neoptera</taxon>
        <taxon>Endopterygota</taxon>
        <taxon>Hymenoptera</taxon>
        <taxon>Apocrita</taxon>
        <taxon>Aculeata</taxon>
        <taxon>Formicoidea</taxon>
        <taxon>Formicidae</taxon>
        <taxon>Dorylinae</taxon>
        <taxon>Ooceraea</taxon>
    </lineage>
</organism>
<reference evidence="2 3" key="1">
    <citation type="journal article" date="2018" name="Genome Res.">
        <title>The genomic architecture and molecular evolution of ant odorant receptors.</title>
        <authorList>
            <person name="McKenzie S.K."/>
            <person name="Kronauer D.J.C."/>
        </authorList>
    </citation>
    <scope>NUCLEOTIDE SEQUENCE [LARGE SCALE GENOMIC DNA]</scope>
    <source>
        <strain evidence="2">Clonal line C1</strain>
    </source>
</reference>
<gene>
    <name evidence="2" type="ORF">DMN91_008455</name>
</gene>
<name>A0A3L8DHU8_OOCBI</name>
<proteinExistence type="predicted"/>
<protein>
    <submittedName>
        <fullName evidence="2">Uncharacterized protein</fullName>
    </submittedName>
</protein>
<evidence type="ECO:0000256" key="1">
    <source>
        <dbReference type="SAM" id="Coils"/>
    </source>
</evidence>
<dbReference type="EMBL" id="QOIP01000008">
    <property type="protein sequence ID" value="RLU19896.1"/>
    <property type="molecule type" value="Genomic_DNA"/>
</dbReference>
<dbReference type="OrthoDB" id="7693528at2759"/>
<comment type="caution">
    <text evidence="2">The sequence shown here is derived from an EMBL/GenBank/DDBJ whole genome shotgun (WGS) entry which is preliminary data.</text>
</comment>
<dbReference type="Proteomes" id="UP000279307">
    <property type="component" value="Chromosome 8"/>
</dbReference>
<evidence type="ECO:0000313" key="3">
    <source>
        <dbReference type="Proteomes" id="UP000279307"/>
    </source>
</evidence>
<keyword evidence="1" id="KW-0175">Coiled coil</keyword>
<sequence length="464" mass="53121">MTPDSPLMNVVSGIEERQCDLIGRQRNLRDKIATMERSIPALMAYNMWMTERDCPDTPYSKVREIMKQFSPHPDPADRLVAELRNTVDDLRRETAQLHDKIVDADVKLEEADMELESLELANKEMEERLIKLRKDVQRHSTPSLRSIHSEDLICLKKIRQLAEEELKLNNCVKQLESKEIMYRRQMNKLLSCKEYQCTNGEMKYPQKMDRGGKKPFCPLNRKCDLFAEIREKYPDKDKGRVSRKNRCTVVVFAFLRFYAMFLVISKTRCLRATPTINYEETSKKLAACEELRPLHSCCVSLDSRTPCATTKKRYDCRLCCGACREIAAATSRPKSPCFTGAPCESLLSIASETGMYPYQRLTRSVKLTQPPVPCDFGKTCQECETPAACKQIDRCDCNKNCICACELSWQRDRNVPSLSPSKKTHLRKEAASKLQLAPEADDSNSDDEFCECCPCDYGDTANLS</sequence>
<evidence type="ECO:0000313" key="2">
    <source>
        <dbReference type="EMBL" id="RLU19896.1"/>
    </source>
</evidence>